<accession>A0A6L8W4B6</accession>
<protein>
    <submittedName>
        <fullName evidence="1">DUF952 domain-containing protein</fullName>
    </submittedName>
</protein>
<gene>
    <name evidence="1" type="ORF">GQE98_00370</name>
</gene>
<dbReference type="InterPro" id="IPR009297">
    <property type="entry name" value="DUF952"/>
</dbReference>
<dbReference type="RefSeq" id="WP_161313571.1">
    <property type="nucleotide sequence ID" value="NZ_WTUW01000001.1"/>
</dbReference>
<reference evidence="1 2" key="1">
    <citation type="submission" date="2019-12" db="EMBL/GenBank/DDBJ databases">
        <title>Snethiella sp. nov. sp. isolated from sea sand.</title>
        <authorList>
            <person name="Kim J."/>
            <person name="Jeong S.E."/>
            <person name="Jung H.S."/>
            <person name="Jeon C.O."/>
        </authorList>
    </citation>
    <scope>NUCLEOTIDE SEQUENCE [LARGE SCALE GENOMIC DNA]</scope>
    <source>
        <strain evidence="1 2">DP05</strain>
    </source>
</reference>
<evidence type="ECO:0000313" key="1">
    <source>
        <dbReference type="EMBL" id="MZR29077.1"/>
    </source>
</evidence>
<dbReference type="AlphaFoldDB" id="A0A6L8W4B6"/>
<dbReference type="SUPFAM" id="SSF56399">
    <property type="entry name" value="ADP-ribosylation"/>
    <property type="match status" value="1"/>
</dbReference>
<evidence type="ECO:0000313" key="2">
    <source>
        <dbReference type="Proteomes" id="UP000476030"/>
    </source>
</evidence>
<dbReference type="PANTHER" id="PTHR34129">
    <property type="entry name" value="BLR1139 PROTEIN"/>
    <property type="match status" value="1"/>
</dbReference>
<comment type="caution">
    <text evidence="1">The sequence shown here is derived from an EMBL/GenBank/DDBJ whole genome shotgun (WGS) entry which is preliminary data.</text>
</comment>
<sequence>MTIIYHMADKADWQEAVSSGAYEGTAADKADGFIHFSSRETVVGSAAKHRMGVSNLVLISVDANVLGSALKWEKARGGILFPHLYGPLDPVLVKSVTDLPLGPDNLHIFPELE</sequence>
<organism evidence="1 2">
    <name type="scientific">Sneathiella litorea</name>
    <dbReference type="NCBI Taxonomy" id="2606216"/>
    <lineage>
        <taxon>Bacteria</taxon>
        <taxon>Pseudomonadati</taxon>
        <taxon>Pseudomonadota</taxon>
        <taxon>Alphaproteobacteria</taxon>
        <taxon>Sneathiellales</taxon>
        <taxon>Sneathiellaceae</taxon>
        <taxon>Sneathiella</taxon>
    </lineage>
</organism>
<proteinExistence type="predicted"/>
<name>A0A6L8W4B6_9PROT</name>
<dbReference type="Pfam" id="PF06108">
    <property type="entry name" value="DUF952"/>
    <property type="match status" value="1"/>
</dbReference>
<dbReference type="Proteomes" id="UP000476030">
    <property type="component" value="Unassembled WGS sequence"/>
</dbReference>
<dbReference type="EMBL" id="WTUW01000001">
    <property type="protein sequence ID" value="MZR29077.1"/>
    <property type="molecule type" value="Genomic_DNA"/>
</dbReference>
<dbReference type="Gene3D" id="3.20.170.20">
    <property type="entry name" value="Protein of unknown function DUF952"/>
    <property type="match status" value="1"/>
</dbReference>
<keyword evidence="2" id="KW-1185">Reference proteome</keyword>
<dbReference type="PANTHER" id="PTHR34129:SF1">
    <property type="entry name" value="DUF952 DOMAIN-CONTAINING PROTEIN"/>
    <property type="match status" value="1"/>
</dbReference>